<reference evidence="2 3" key="1">
    <citation type="submission" date="2018-09" db="EMBL/GenBank/DDBJ databases">
        <title>Genomic investigation of the strawberry pathogen Phytophthora fragariae indicates pathogenicity is determined by transcriptional variation in three key races.</title>
        <authorList>
            <person name="Adams T.M."/>
            <person name="Armitage A.D."/>
            <person name="Sobczyk M.K."/>
            <person name="Bates H.J."/>
            <person name="Dunwell J.M."/>
            <person name="Nellist C.F."/>
            <person name="Harrison R.J."/>
        </authorList>
    </citation>
    <scope>NUCLEOTIDE SEQUENCE [LARGE SCALE GENOMIC DNA]</scope>
    <source>
        <strain evidence="2 3">SCRP324</strain>
    </source>
</reference>
<dbReference type="Proteomes" id="UP000435112">
    <property type="component" value="Unassembled WGS sequence"/>
</dbReference>
<gene>
    <name evidence="2" type="ORF">PR002_g16084</name>
</gene>
<evidence type="ECO:0000256" key="1">
    <source>
        <dbReference type="SAM" id="MobiDB-lite"/>
    </source>
</evidence>
<sequence length="89" mass="9922">MTEFTKTIEKLLDEEPRLAPKRGLTPRSYDDSAIAPGRALRDKTAKPAPVYREMGRDHSSDEDFVVDEAAPDLDDSPDVAGLHIRLTSR</sequence>
<feature type="region of interest" description="Disordered" evidence="1">
    <location>
        <begin position="14"/>
        <end position="35"/>
    </location>
</feature>
<dbReference type="OrthoDB" id="10417731at2759"/>
<dbReference type="EMBL" id="QXFU01001208">
    <property type="protein sequence ID" value="KAE9007841.1"/>
    <property type="molecule type" value="Genomic_DNA"/>
</dbReference>
<name>A0A6A3KKC3_9STRA</name>
<evidence type="ECO:0000313" key="3">
    <source>
        <dbReference type="Proteomes" id="UP000435112"/>
    </source>
</evidence>
<dbReference type="AlphaFoldDB" id="A0A6A3KKC3"/>
<feature type="region of interest" description="Disordered" evidence="1">
    <location>
        <begin position="69"/>
        <end position="89"/>
    </location>
</feature>
<comment type="caution">
    <text evidence="2">The sequence shown here is derived from an EMBL/GenBank/DDBJ whole genome shotgun (WGS) entry which is preliminary data.</text>
</comment>
<evidence type="ECO:0000313" key="2">
    <source>
        <dbReference type="EMBL" id="KAE9007841.1"/>
    </source>
</evidence>
<proteinExistence type="predicted"/>
<protein>
    <submittedName>
        <fullName evidence="2">Uncharacterized protein</fullName>
    </submittedName>
</protein>
<accession>A0A6A3KKC3</accession>
<organism evidence="2 3">
    <name type="scientific">Phytophthora rubi</name>
    <dbReference type="NCBI Taxonomy" id="129364"/>
    <lineage>
        <taxon>Eukaryota</taxon>
        <taxon>Sar</taxon>
        <taxon>Stramenopiles</taxon>
        <taxon>Oomycota</taxon>
        <taxon>Peronosporomycetes</taxon>
        <taxon>Peronosporales</taxon>
        <taxon>Peronosporaceae</taxon>
        <taxon>Phytophthora</taxon>
    </lineage>
</organism>